<dbReference type="RefSeq" id="WP_029518385.1">
    <property type="nucleotide sequence ID" value="NZ_ALJV01000210.1"/>
</dbReference>
<comment type="caution">
    <text evidence="2">The sequence shown here is derived from an EMBL/GenBank/DDBJ whole genome shotgun (WGS) entry which is preliminary data.</text>
</comment>
<dbReference type="AlphaFoldDB" id="A0A8I1LQH6"/>
<dbReference type="InterPro" id="IPR046698">
    <property type="entry name" value="PedC-like"/>
</dbReference>
<sequence>MKKGYIAGLSVIVLLLIGIAISAVVKFQDLEQVVQQKDKEIQASKSNYPEIYDHLNAVTLDGFKRLIQQDQSVFVYVGRPSCGDCNRFEPNFNKMIEQYNLGSKITFLNVHKIHKDKPQWNKFKEDYNVKYTPTIAEFRNGKLVDKIEWTPKRDLSTDAVKEWLTSKKIIIL</sequence>
<dbReference type="Proteomes" id="UP000650605">
    <property type="component" value="Unassembled WGS sequence"/>
</dbReference>
<evidence type="ECO:0000313" key="2">
    <source>
        <dbReference type="EMBL" id="MBM0633684.1"/>
    </source>
</evidence>
<gene>
    <name evidence="2" type="ORF">JDW19_11125</name>
</gene>
<dbReference type="Pfam" id="PF20207">
    <property type="entry name" value="DUF6568"/>
    <property type="match status" value="1"/>
</dbReference>
<name>A0A8I1LQH6_PAEPO</name>
<organism evidence="2 3">
    <name type="scientific">Paenibacillus polymyxa</name>
    <name type="common">Bacillus polymyxa</name>
    <dbReference type="NCBI Taxonomy" id="1406"/>
    <lineage>
        <taxon>Bacteria</taxon>
        <taxon>Bacillati</taxon>
        <taxon>Bacillota</taxon>
        <taxon>Bacilli</taxon>
        <taxon>Bacillales</taxon>
        <taxon>Paenibacillaceae</taxon>
        <taxon>Paenibacillus</taxon>
    </lineage>
</organism>
<evidence type="ECO:0000259" key="1">
    <source>
        <dbReference type="PROSITE" id="PS51352"/>
    </source>
</evidence>
<dbReference type="PROSITE" id="PS51352">
    <property type="entry name" value="THIOREDOXIN_2"/>
    <property type="match status" value="1"/>
</dbReference>
<feature type="domain" description="Thioredoxin" evidence="1">
    <location>
        <begin position="32"/>
        <end position="169"/>
    </location>
</feature>
<dbReference type="InterPro" id="IPR013766">
    <property type="entry name" value="Thioredoxin_domain"/>
</dbReference>
<evidence type="ECO:0000313" key="3">
    <source>
        <dbReference type="Proteomes" id="UP000650605"/>
    </source>
</evidence>
<protein>
    <submittedName>
        <fullName evidence="2">Thioredoxin family protein</fullName>
    </submittedName>
</protein>
<dbReference type="CDD" id="cd02947">
    <property type="entry name" value="TRX_family"/>
    <property type="match status" value="1"/>
</dbReference>
<dbReference type="Gene3D" id="3.40.30.10">
    <property type="entry name" value="Glutaredoxin"/>
    <property type="match status" value="1"/>
</dbReference>
<reference evidence="2" key="1">
    <citation type="submission" date="2020-12" db="EMBL/GenBank/DDBJ databases">
        <title>Paenibacillus polymyxa LMG 27872: a double-edged sword.</title>
        <authorList>
            <person name="Langendries S."/>
            <person name="Garcia Mendez S."/>
            <person name="Beirinckx S."/>
            <person name="Viaene T."/>
            <person name="Baeyen S."/>
            <person name="Goeminne G."/>
            <person name="Willems A."/>
            <person name="Debode J."/>
            <person name="Goormachtig S."/>
        </authorList>
    </citation>
    <scope>NUCLEOTIDE SEQUENCE</scope>
    <source>
        <strain evidence="2">LMG 27872</strain>
    </source>
</reference>
<dbReference type="InterPro" id="IPR036249">
    <property type="entry name" value="Thioredoxin-like_sf"/>
</dbReference>
<dbReference type="EMBL" id="JAEHFQ010000005">
    <property type="protein sequence ID" value="MBM0633684.1"/>
    <property type="molecule type" value="Genomic_DNA"/>
</dbReference>
<proteinExistence type="predicted"/>
<dbReference type="SUPFAM" id="SSF52833">
    <property type="entry name" value="Thioredoxin-like"/>
    <property type="match status" value="1"/>
</dbReference>
<accession>A0A8I1LQH6</accession>